<name>A0AAV9Z2U6_9AGAR</name>
<reference evidence="2 3" key="1">
    <citation type="journal article" date="2024" name="J Genomics">
        <title>Draft genome sequencing and assembly of Favolaschia claudopus CIRM-BRFM 2984 isolated from oak limbs.</title>
        <authorList>
            <person name="Navarro D."/>
            <person name="Drula E."/>
            <person name="Chaduli D."/>
            <person name="Cazenave R."/>
            <person name="Ahrendt S."/>
            <person name="Wang J."/>
            <person name="Lipzen A."/>
            <person name="Daum C."/>
            <person name="Barry K."/>
            <person name="Grigoriev I.V."/>
            <person name="Favel A."/>
            <person name="Rosso M.N."/>
            <person name="Martin F."/>
        </authorList>
    </citation>
    <scope>NUCLEOTIDE SEQUENCE [LARGE SCALE GENOMIC DNA]</scope>
    <source>
        <strain evidence="2 3">CIRM-BRFM 2984</strain>
    </source>
</reference>
<proteinExistence type="predicted"/>
<gene>
    <name evidence="2" type="ORF">R3P38DRAFT_804615</name>
</gene>
<keyword evidence="3" id="KW-1185">Reference proteome</keyword>
<feature type="compositionally biased region" description="Low complexity" evidence="1">
    <location>
        <begin position="206"/>
        <end position="219"/>
    </location>
</feature>
<feature type="region of interest" description="Disordered" evidence="1">
    <location>
        <begin position="194"/>
        <end position="219"/>
    </location>
</feature>
<evidence type="ECO:0000256" key="1">
    <source>
        <dbReference type="SAM" id="MobiDB-lite"/>
    </source>
</evidence>
<evidence type="ECO:0000313" key="3">
    <source>
        <dbReference type="Proteomes" id="UP001362999"/>
    </source>
</evidence>
<comment type="caution">
    <text evidence="2">The sequence shown here is derived from an EMBL/GenBank/DDBJ whole genome shotgun (WGS) entry which is preliminary data.</text>
</comment>
<evidence type="ECO:0000313" key="2">
    <source>
        <dbReference type="EMBL" id="KAK6969055.1"/>
    </source>
</evidence>
<dbReference type="AlphaFoldDB" id="A0AAV9Z2U6"/>
<dbReference type="Proteomes" id="UP001362999">
    <property type="component" value="Unassembled WGS sequence"/>
</dbReference>
<organism evidence="2 3">
    <name type="scientific">Favolaschia claudopus</name>
    <dbReference type="NCBI Taxonomy" id="2862362"/>
    <lineage>
        <taxon>Eukaryota</taxon>
        <taxon>Fungi</taxon>
        <taxon>Dikarya</taxon>
        <taxon>Basidiomycota</taxon>
        <taxon>Agaricomycotina</taxon>
        <taxon>Agaricomycetes</taxon>
        <taxon>Agaricomycetidae</taxon>
        <taxon>Agaricales</taxon>
        <taxon>Marasmiineae</taxon>
        <taxon>Mycenaceae</taxon>
        <taxon>Favolaschia</taxon>
    </lineage>
</organism>
<protein>
    <submittedName>
        <fullName evidence="2">Uncharacterized protein</fullName>
    </submittedName>
</protein>
<sequence>MGFDSPKFRFSKQAERRDFVQLESNRHIFHKQGIGLLSTSRHLRFMCETSIDAVALSCPRVSSLALLFGNRCHLPRGTRPALCLRPRYFGTFVQIATLSHSANGSLMRRSIPTGDAAHARLSLQRYRYCCRCHSSRCRCWLRTPPHRTIASSSDVYGRLGPLSPLLSRCPLSCNPRLCPYTCYSSNGVTSISTSGQPHLDIPPPISSSASSPAASPLPR</sequence>
<dbReference type="EMBL" id="JAWWNJ010000235">
    <property type="protein sequence ID" value="KAK6969055.1"/>
    <property type="molecule type" value="Genomic_DNA"/>
</dbReference>
<accession>A0AAV9Z2U6</accession>